<dbReference type="EMBL" id="CP018799">
    <property type="protein sequence ID" value="ATX80138.1"/>
    <property type="molecule type" value="Genomic_DNA"/>
</dbReference>
<dbReference type="AlphaFoldDB" id="A0A2K8KYS6"/>
<name>A0A2K8KYS6_MARES</name>
<accession>A0A2K8KYS6</accession>
<evidence type="ECO:0000313" key="2">
    <source>
        <dbReference type="Proteomes" id="UP000231701"/>
    </source>
</evidence>
<evidence type="ECO:0000313" key="1">
    <source>
        <dbReference type="EMBL" id="ATX80138.1"/>
    </source>
</evidence>
<organism evidence="1 2">
    <name type="scientific">Mariprofundus aestuarium</name>
    <dbReference type="NCBI Taxonomy" id="1921086"/>
    <lineage>
        <taxon>Bacteria</taxon>
        <taxon>Pseudomonadati</taxon>
        <taxon>Pseudomonadota</taxon>
        <taxon>Candidatius Mariprofundia</taxon>
        <taxon>Mariprofundales</taxon>
        <taxon>Mariprofundaceae</taxon>
        <taxon>Mariprofundus</taxon>
    </lineage>
</organism>
<sequence length="216" mass="24558">MKKVVRIFLLLLFVLLAWLAWLKPAPAPAPAAARIPMPAQPHSGAFQPEGVETVWRVITRRVISREAVNSLTKLLKSMGLEPITIRNQEDVTLHAFDDATLYKSSAEASTASAIWRNHGIETTVIKAEENTYLIGLGRFYQTHFAEGMQARLREIGREFRYQQRTVPIPSWRFTFPPMEKGEADKLWKQLNDSGEIMPIVMPEPRFQELYGKPSSP</sequence>
<dbReference type="KEGG" id="maes:Ga0123461_1725"/>
<keyword evidence="2" id="KW-1185">Reference proteome</keyword>
<dbReference type="Proteomes" id="UP000231701">
    <property type="component" value="Chromosome"/>
</dbReference>
<reference evidence="1 2" key="1">
    <citation type="submission" date="2016-12" db="EMBL/GenBank/DDBJ databases">
        <title>Isolation and genomic insights into novel planktonic Zetaproteobacteria from stratified waters of the Chesapeake Bay.</title>
        <authorList>
            <person name="McAllister S.M."/>
            <person name="Kato S."/>
            <person name="Chan C.S."/>
            <person name="Chiu B.K."/>
            <person name="Field E.K."/>
        </authorList>
    </citation>
    <scope>NUCLEOTIDE SEQUENCE [LARGE SCALE GENOMIC DNA]</scope>
    <source>
        <strain evidence="1 2">CP-5</strain>
    </source>
</reference>
<proteinExistence type="predicted"/>
<gene>
    <name evidence="1" type="ORF">Ga0123461_1725</name>
</gene>
<protein>
    <submittedName>
        <fullName evidence="1">Uncharacterized protein</fullName>
    </submittedName>
</protein>
<dbReference type="OrthoDB" id="5295624at2"/>
<dbReference type="RefSeq" id="WP_100277947.1">
    <property type="nucleotide sequence ID" value="NZ_CP018799.1"/>
</dbReference>